<dbReference type="EMBL" id="JAOQKJ010000017">
    <property type="protein sequence ID" value="MCU6745813.1"/>
    <property type="molecule type" value="Genomic_DNA"/>
</dbReference>
<dbReference type="Pfam" id="PF13524">
    <property type="entry name" value="Glyco_trans_1_2"/>
    <property type="match status" value="1"/>
</dbReference>
<reference evidence="2 3" key="1">
    <citation type="journal article" date="2021" name="ISME Commun">
        <title>Automated analysis of genomic sequences facilitates high-throughput and comprehensive description of bacteria.</title>
        <authorList>
            <person name="Hitch T.C.A."/>
        </authorList>
    </citation>
    <scope>NUCLEOTIDE SEQUENCE [LARGE SCALE GENOMIC DNA]</scope>
    <source>
        <strain evidence="2 3">Sanger_18</strain>
    </source>
</reference>
<dbReference type="RefSeq" id="WP_262575848.1">
    <property type="nucleotide sequence ID" value="NZ_JAOQKJ010000017.1"/>
</dbReference>
<sequence length="70" mass="8181">MEIELTDYFTIGVDLEAYSSMDELVDKCAYYLAHDEERKQIVKNGYDKVPACHAYPHRIREMLKTLIPIS</sequence>
<evidence type="ECO:0000259" key="1">
    <source>
        <dbReference type="Pfam" id="PF13524"/>
    </source>
</evidence>
<keyword evidence="3" id="KW-1185">Reference proteome</keyword>
<dbReference type="Proteomes" id="UP001652432">
    <property type="component" value="Unassembled WGS sequence"/>
</dbReference>
<gene>
    <name evidence="2" type="ORF">OCV77_15155</name>
</gene>
<protein>
    <submittedName>
        <fullName evidence="2">Glycosyltransferase</fullName>
    </submittedName>
</protein>
<organism evidence="2 3">
    <name type="scientific">Suilimivivens aceti</name>
    <dbReference type="NCBI Taxonomy" id="2981774"/>
    <lineage>
        <taxon>Bacteria</taxon>
        <taxon>Bacillati</taxon>
        <taxon>Bacillota</taxon>
        <taxon>Clostridia</taxon>
        <taxon>Lachnospirales</taxon>
        <taxon>Lachnospiraceae</taxon>
        <taxon>Suilimivivens</taxon>
    </lineage>
</organism>
<proteinExistence type="predicted"/>
<accession>A0ABT2T6B2</accession>
<name>A0ABT2T6B2_9FIRM</name>
<evidence type="ECO:0000313" key="2">
    <source>
        <dbReference type="EMBL" id="MCU6745813.1"/>
    </source>
</evidence>
<dbReference type="InterPro" id="IPR055259">
    <property type="entry name" value="YkvP/CgeB_Glyco_trans-like"/>
</dbReference>
<evidence type="ECO:0000313" key="3">
    <source>
        <dbReference type="Proteomes" id="UP001652432"/>
    </source>
</evidence>
<feature type="domain" description="Spore protein YkvP/CgeB glycosyl transferase-like" evidence="1">
    <location>
        <begin position="4"/>
        <end position="63"/>
    </location>
</feature>
<comment type="caution">
    <text evidence="2">The sequence shown here is derived from an EMBL/GenBank/DDBJ whole genome shotgun (WGS) entry which is preliminary data.</text>
</comment>